<gene>
    <name evidence="1" type="ORF">ACFQ2K_32800</name>
</gene>
<accession>A0ABW2X4K1</accession>
<dbReference type="EMBL" id="JBHTGL010000008">
    <property type="protein sequence ID" value="MFD0626768.1"/>
    <property type="molecule type" value="Genomic_DNA"/>
</dbReference>
<evidence type="ECO:0000313" key="1">
    <source>
        <dbReference type="EMBL" id="MFD0626768.1"/>
    </source>
</evidence>
<dbReference type="Proteomes" id="UP001596915">
    <property type="component" value="Unassembled WGS sequence"/>
</dbReference>
<dbReference type="InterPro" id="IPR036736">
    <property type="entry name" value="ACP-like_sf"/>
</dbReference>
<dbReference type="Gene3D" id="1.10.1200.10">
    <property type="entry name" value="ACP-like"/>
    <property type="match status" value="1"/>
</dbReference>
<protein>
    <submittedName>
        <fullName evidence="1">Acyl carrier protein</fullName>
    </submittedName>
</protein>
<organism evidence="1 2">
    <name type="scientific">Streptomyces sanglieri</name>
    <dbReference type="NCBI Taxonomy" id="193460"/>
    <lineage>
        <taxon>Bacteria</taxon>
        <taxon>Bacillati</taxon>
        <taxon>Actinomycetota</taxon>
        <taxon>Actinomycetes</taxon>
        <taxon>Kitasatosporales</taxon>
        <taxon>Streptomycetaceae</taxon>
        <taxon>Streptomyces</taxon>
    </lineage>
</organism>
<keyword evidence="2" id="KW-1185">Reference proteome</keyword>
<reference evidence="2" key="1">
    <citation type="journal article" date="2019" name="Int. J. Syst. Evol. Microbiol.">
        <title>The Global Catalogue of Microorganisms (GCM) 10K type strain sequencing project: providing services to taxonomists for standard genome sequencing and annotation.</title>
        <authorList>
            <consortium name="The Broad Institute Genomics Platform"/>
            <consortium name="The Broad Institute Genome Sequencing Center for Infectious Disease"/>
            <person name="Wu L."/>
            <person name="Ma J."/>
        </authorList>
    </citation>
    <scope>NUCLEOTIDE SEQUENCE [LARGE SCALE GENOMIC DNA]</scope>
    <source>
        <strain evidence="2">JCM 12607</strain>
    </source>
</reference>
<dbReference type="SUPFAM" id="SSF47336">
    <property type="entry name" value="ACP-like"/>
    <property type="match status" value="1"/>
</dbReference>
<name>A0ABW2X4K1_9ACTN</name>
<comment type="caution">
    <text evidence="1">The sequence shown here is derived from an EMBL/GenBank/DDBJ whole genome shotgun (WGS) entry which is preliminary data.</text>
</comment>
<sequence length="90" mass="9870">MITIDQVRGLLCRPEIVPGTEALGDDTPITLDSLALVWFQHVLEEEHGISIDPYGADLDHFDSVRGIHTYLRSVEAVTTTAHRKGGTDAD</sequence>
<evidence type="ECO:0000313" key="2">
    <source>
        <dbReference type="Proteomes" id="UP001596915"/>
    </source>
</evidence>
<proteinExistence type="predicted"/>